<dbReference type="PANTHER" id="PTHR38041">
    <property type="entry name" value="CHORISMATE MUTASE"/>
    <property type="match status" value="1"/>
</dbReference>
<accession>A0A7S7RQP5</accession>
<dbReference type="RefSeq" id="WP_194366939.1">
    <property type="nucleotide sequence ID" value="NZ_CP054493.1"/>
</dbReference>
<dbReference type="PANTHER" id="PTHR38041:SF1">
    <property type="entry name" value="CHORISMATE MUTASE"/>
    <property type="match status" value="1"/>
</dbReference>
<name>A0A7S7RQP5_9BACT</name>
<evidence type="ECO:0000256" key="1">
    <source>
        <dbReference type="ARBA" id="ARBA00012404"/>
    </source>
</evidence>
<organism evidence="4 5">
    <name type="scientific">Candidatus Sulfurimonas marisnigri</name>
    <dbReference type="NCBI Taxonomy" id="2740405"/>
    <lineage>
        <taxon>Bacteria</taxon>
        <taxon>Pseudomonadati</taxon>
        <taxon>Campylobacterota</taxon>
        <taxon>Epsilonproteobacteria</taxon>
        <taxon>Campylobacterales</taxon>
        <taxon>Sulfurimonadaceae</taxon>
        <taxon>Sulfurimonas</taxon>
    </lineage>
</organism>
<proteinExistence type="predicted"/>
<keyword evidence="5" id="KW-1185">Reference proteome</keyword>
<dbReference type="Gene3D" id="1.20.59.10">
    <property type="entry name" value="Chorismate mutase"/>
    <property type="match status" value="1"/>
</dbReference>
<dbReference type="GO" id="GO:0004106">
    <property type="term" value="F:chorismate mutase activity"/>
    <property type="evidence" value="ECO:0007669"/>
    <property type="project" value="UniProtKB-EC"/>
</dbReference>
<dbReference type="Proteomes" id="UP000593836">
    <property type="component" value="Chromosome"/>
</dbReference>
<evidence type="ECO:0000259" key="3">
    <source>
        <dbReference type="PROSITE" id="PS51168"/>
    </source>
</evidence>
<protein>
    <recommendedName>
        <fullName evidence="1">chorismate mutase</fullName>
        <ecNumber evidence="1">5.4.99.5</ecNumber>
    </recommendedName>
</protein>
<dbReference type="PROSITE" id="PS51168">
    <property type="entry name" value="CHORISMATE_MUT_2"/>
    <property type="match status" value="1"/>
</dbReference>
<dbReference type="SUPFAM" id="SSF48600">
    <property type="entry name" value="Chorismate mutase II"/>
    <property type="match status" value="1"/>
</dbReference>
<dbReference type="KEGG" id="smas:HUE87_01210"/>
<dbReference type="InterPro" id="IPR002701">
    <property type="entry name" value="CM_II_prokaryot"/>
</dbReference>
<gene>
    <name evidence="4" type="ORF">HUE87_01210</name>
</gene>
<sequence>MSNIKKCNSLEEVRQEIDMLDDKIVELISDRSHLIRQAAAFKNSVDEVKAEDRIEYILQKVRHAAIKADVSPNMVSELFQIMIDEMVETEISEFRNSEIF</sequence>
<dbReference type="EMBL" id="CP054493">
    <property type="protein sequence ID" value="QOY54896.1"/>
    <property type="molecule type" value="Genomic_DNA"/>
</dbReference>
<evidence type="ECO:0000313" key="5">
    <source>
        <dbReference type="Proteomes" id="UP000593836"/>
    </source>
</evidence>
<reference evidence="4 5" key="1">
    <citation type="submission" date="2020-05" db="EMBL/GenBank/DDBJ databases">
        <title>Sulfurimonas marisnigri, sp. nov., and Sulfurimonas baltica, sp. nov., manganese oxide reducing chemolithoautotrophs of the class Epsilonproteobacteria isolated from the pelagic redoxclines of the Black and Baltic Seas and emended description of the genus Sulfurimonas.</title>
        <authorList>
            <person name="Henkel J.V."/>
            <person name="Laudan C."/>
            <person name="Werner J."/>
            <person name="Neu T."/>
            <person name="Plewe S."/>
            <person name="Sproer C."/>
            <person name="Bunk B."/>
            <person name="Schulz-Vogt H.N."/>
        </authorList>
    </citation>
    <scope>NUCLEOTIDE SEQUENCE [LARGE SCALE GENOMIC DNA]</scope>
    <source>
        <strain evidence="4 5">SoZ1</strain>
    </source>
</reference>
<dbReference type="GO" id="GO:0009697">
    <property type="term" value="P:salicylic acid biosynthetic process"/>
    <property type="evidence" value="ECO:0007669"/>
    <property type="project" value="TreeGrafter"/>
</dbReference>
<dbReference type="GO" id="GO:0046417">
    <property type="term" value="P:chorismate metabolic process"/>
    <property type="evidence" value="ECO:0007669"/>
    <property type="project" value="InterPro"/>
</dbReference>
<dbReference type="InterPro" id="IPR036979">
    <property type="entry name" value="CM_dom_sf"/>
</dbReference>
<dbReference type="AlphaFoldDB" id="A0A7S7RQP5"/>
<feature type="domain" description="Chorismate mutase" evidence="3">
    <location>
        <begin position="4"/>
        <end position="94"/>
    </location>
</feature>
<dbReference type="InterPro" id="IPR051331">
    <property type="entry name" value="Chorismate_mutase-related"/>
</dbReference>
<dbReference type="Pfam" id="PF01817">
    <property type="entry name" value="CM_2"/>
    <property type="match status" value="1"/>
</dbReference>
<dbReference type="EC" id="5.4.99.5" evidence="1"/>
<keyword evidence="2" id="KW-0413">Isomerase</keyword>
<evidence type="ECO:0000256" key="2">
    <source>
        <dbReference type="ARBA" id="ARBA00023235"/>
    </source>
</evidence>
<evidence type="ECO:0000313" key="4">
    <source>
        <dbReference type="EMBL" id="QOY54896.1"/>
    </source>
</evidence>
<dbReference type="SMART" id="SM00830">
    <property type="entry name" value="CM_2"/>
    <property type="match status" value="1"/>
</dbReference>
<dbReference type="InterPro" id="IPR036263">
    <property type="entry name" value="Chorismate_II_sf"/>
</dbReference>